<evidence type="ECO:0000313" key="4">
    <source>
        <dbReference type="EMBL" id="ACC78225.1"/>
    </source>
</evidence>
<dbReference type="GO" id="GO:0003735">
    <property type="term" value="F:structural constituent of ribosome"/>
    <property type="evidence" value="ECO:0007669"/>
    <property type="project" value="InterPro"/>
</dbReference>
<accession>B2MWT3</accession>
<dbReference type="GO" id="GO:0006412">
    <property type="term" value="P:translation"/>
    <property type="evidence" value="ECO:0007669"/>
    <property type="project" value="InterPro"/>
</dbReference>
<keyword evidence="2 4" id="KW-0689">Ribosomal protein</keyword>
<dbReference type="RefSeq" id="YP_001874771.1">
    <property type="nucleotide sequence ID" value="NC_010637.1"/>
</dbReference>
<dbReference type="InterPro" id="IPR035987">
    <property type="entry name" value="Ribosomal_uS8_sf"/>
</dbReference>
<evidence type="ECO:0000256" key="1">
    <source>
        <dbReference type="ARBA" id="ARBA00006471"/>
    </source>
</evidence>
<dbReference type="InterPro" id="IPR000630">
    <property type="entry name" value="Ribosomal_uS8"/>
</dbReference>
<evidence type="ECO:0000256" key="3">
    <source>
        <dbReference type="ARBA" id="ARBA00023274"/>
    </source>
</evidence>
<protein>
    <submittedName>
        <fullName evidence="4">Ribosomal protein S8</fullName>
    </submittedName>
</protein>
<dbReference type="EMBL" id="EU651892">
    <property type="protein sequence ID" value="ACC78225.1"/>
    <property type="molecule type" value="Genomic_DNA"/>
</dbReference>
<keyword evidence="3" id="KW-0687">Ribonucleoprotein</keyword>
<dbReference type="SUPFAM" id="SSF56047">
    <property type="entry name" value="Ribosomal protein S8"/>
    <property type="match status" value="1"/>
</dbReference>
<comment type="similarity">
    <text evidence="1">Belongs to the universal ribosomal protein uS8 family.</text>
</comment>
<proteinExistence type="inferred from homology"/>
<dbReference type="Gene3D" id="3.30.1370.30">
    <property type="match status" value="1"/>
</dbReference>
<dbReference type="Gene3D" id="3.30.1490.10">
    <property type="match status" value="1"/>
</dbReference>
<dbReference type="GeneID" id="6261970"/>
<gene>
    <name evidence="4" type="primary">rps8</name>
    <name evidence="4" type="ORF">HAM_020</name>
</gene>
<sequence>MSILANFSNILNNGQHKYKHFVKYPASKLILDILTLLFQENLIRGFYIKKIKTEDFAIILLKYGFNKKTSFIPTVASYITNKTIYKHQNGLGLLVLSTSKGIMTNYTSSKLKLGGILLMKIS</sequence>
<dbReference type="GO" id="GO:1990904">
    <property type="term" value="C:ribonucleoprotein complex"/>
    <property type="evidence" value="ECO:0007669"/>
    <property type="project" value="UniProtKB-KW"/>
</dbReference>
<reference evidence="4" key="1">
    <citation type="journal article" date="2008" name="BMC Genomics">
        <title>Complete sequence and analysis of the mitochondrial genome of Hemiselmis andersenii CCMP644 (Cryptophyceae).</title>
        <authorList>
            <person name="Kim E."/>
            <person name="Lane C.E."/>
            <person name="Curtis B.A."/>
            <person name="Kozera C."/>
            <person name="Bowman S."/>
            <person name="Archibald J.M."/>
        </authorList>
    </citation>
    <scope>NUCLEOTIDE SEQUENCE [LARGE SCALE GENOMIC DNA]</scope>
    <source>
        <strain evidence="4">CCMP 644</strain>
        <strain>CCMP644</strain>
    </source>
</reference>
<evidence type="ECO:0000256" key="2">
    <source>
        <dbReference type="ARBA" id="ARBA00022980"/>
    </source>
</evidence>
<keyword evidence="4" id="KW-0496">Mitochondrion</keyword>
<dbReference type="GO" id="GO:0005840">
    <property type="term" value="C:ribosome"/>
    <property type="evidence" value="ECO:0007669"/>
    <property type="project" value="UniProtKB-KW"/>
</dbReference>
<name>B2MWT3_HEMAN</name>
<geneLocation type="mitochondrion" evidence="4"/>
<organism evidence="4">
    <name type="scientific">Hemiselmis andersenii</name>
    <name type="common">Cryptophyte alga</name>
    <dbReference type="NCBI Taxonomy" id="464988"/>
    <lineage>
        <taxon>Eukaryota</taxon>
        <taxon>Cryptophyceae</taxon>
        <taxon>Cryptomonadales</taxon>
        <taxon>Hemiselmidaceae</taxon>
        <taxon>Hemiselmis</taxon>
    </lineage>
</organism>
<dbReference type="AlphaFoldDB" id="B2MWT3"/>
<dbReference type="Pfam" id="PF00410">
    <property type="entry name" value="Ribosomal_S8"/>
    <property type="match status" value="1"/>
</dbReference>